<gene>
    <name evidence="1" type="ORF">DSM104329_02505</name>
</gene>
<dbReference type="EMBL" id="CP087164">
    <property type="protein sequence ID" value="UGS36105.1"/>
    <property type="molecule type" value="Genomic_DNA"/>
</dbReference>
<evidence type="ECO:0000313" key="2">
    <source>
        <dbReference type="Proteomes" id="UP001162834"/>
    </source>
</evidence>
<accession>A0A9E7C068</accession>
<evidence type="ECO:0000313" key="1">
    <source>
        <dbReference type="EMBL" id="UGS36105.1"/>
    </source>
</evidence>
<dbReference type="KEGG" id="sbae:DSM104329_02505"/>
<organism evidence="1 2">
    <name type="scientific">Capillimicrobium parvum</name>
    <dbReference type="NCBI Taxonomy" id="2884022"/>
    <lineage>
        <taxon>Bacteria</taxon>
        <taxon>Bacillati</taxon>
        <taxon>Actinomycetota</taxon>
        <taxon>Thermoleophilia</taxon>
        <taxon>Solirubrobacterales</taxon>
        <taxon>Capillimicrobiaceae</taxon>
        <taxon>Capillimicrobium</taxon>
    </lineage>
</organism>
<sequence length="645" mass="69525">MLLPAWLFALRDTLRAGALAPAEALGPITVLTELSHVCETLLAGRAGPNDADRKSITAELRAARGTIGPRAAQAIGPTLDTFVRETTATRLETAQGARSVKLALDALGPRVVAPEASAAAWDDVVAAFADPDVDVDICEQRMMVLRELCEARGHGWWALGLPHVLSDVISDTMLGAVWAGVMDESLLTDPRDQAGMDEEVRLAACRRMVAEDGERDDVVVWLRFEHAYVDGWQRVGPVEFFHAGMFPDGLRAGGGLAGMPGYEPPAELHDPRFTGRWPEDHRADPGTEHAVLARVRLPDIYVEQARRRARDLVTAVIEVASELSQWELQSGEVLYTEKNGASGSFFADPKQLERNRTRVQSVDDPTRDGLARLDPGLVTRLAADDPAAFEAVEDARWVIAVARSPSAAQRVALGTRALERSLGAARAQGERWPDGVRRYLRAPWLHCAIGMWLEVLAHHAIVGAALTHGRDSASAEAVVGSERGTAARSPRSVDVRGLASLASGRPLDEIISAGLMEHRQVRVGLAVLSDPTAAARWLATRERRFDVLLARAERCRNGVIHGQRPTEGALNTVDGFVADLGRIVARDSVRTAASGLEPLAVLEGWRVGIVEAKARLDAGDGPVEALFLNPCARGDDFEGSTVGEP</sequence>
<dbReference type="Proteomes" id="UP001162834">
    <property type="component" value="Chromosome"/>
</dbReference>
<proteinExistence type="predicted"/>
<dbReference type="AlphaFoldDB" id="A0A9E7C068"/>
<reference evidence="1" key="1">
    <citation type="journal article" date="2022" name="Int. J. Syst. Evol. Microbiol.">
        <title>Pseudomonas aegrilactucae sp. nov. and Pseudomonas morbosilactucae sp. nov., pathogens causing bacterial rot of lettuce in Japan.</title>
        <authorList>
            <person name="Sawada H."/>
            <person name="Fujikawa T."/>
            <person name="Satou M."/>
        </authorList>
    </citation>
    <scope>NUCLEOTIDE SEQUENCE</scope>
    <source>
        <strain evidence="1">0166_1</strain>
    </source>
</reference>
<protein>
    <submittedName>
        <fullName evidence="1">Uncharacterized protein</fullName>
    </submittedName>
</protein>
<keyword evidence="2" id="KW-1185">Reference proteome</keyword>
<name>A0A9E7C068_9ACTN</name>